<dbReference type="InterPro" id="IPR000594">
    <property type="entry name" value="ThiF_NAD_FAD-bd"/>
</dbReference>
<organism evidence="2 3">
    <name type="scientific">Laceyella putida</name>
    <dbReference type="NCBI Taxonomy" id="110101"/>
    <lineage>
        <taxon>Bacteria</taxon>
        <taxon>Bacillati</taxon>
        <taxon>Bacillota</taxon>
        <taxon>Bacilli</taxon>
        <taxon>Bacillales</taxon>
        <taxon>Thermoactinomycetaceae</taxon>
        <taxon>Laceyella</taxon>
    </lineage>
</organism>
<dbReference type="InterPro" id="IPR045886">
    <property type="entry name" value="ThiF/MoeB/HesA"/>
</dbReference>
<dbReference type="Proteomes" id="UP001596500">
    <property type="component" value="Unassembled WGS sequence"/>
</dbReference>
<dbReference type="RefSeq" id="WP_379864931.1">
    <property type="nucleotide sequence ID" value="NZ_JBHTBW010000031.1"/>
</dbReference>
<name>A0ABW2RKP2_9BACL</name>
<evidence type="ECO:0000313" key="2">
    <source>
        <dbReference type="EMBL" id="MFC7441622.1"/>
    </source>
</evidence>
<evidence type="ECO:0000259" key="1">
    <source>
        <dbReference type="Pfam" id="PF00899"/>
    </source>
</evidence>
<feature type="domain" description="THIF-type NAD/FAD binding fold" evidence="1">
    <location>
        <begin position="8"/>
        <end position="247"/>
    </location>
</feature>
<dbReference type="PANTHER" id="PTHR10953">
    <property type="entry name" value="UBIQUITIN-ACTIVATING ENZYME E1"/>
    <property type="match status" value="1"/>
</dbReference>
<dbReference type="SUPFAM" id="SSF69572">
    <property type="entry name" value="Activating enzymes of the ubiquitin-like proteins"/>
    <property type="match status" value="1"/>
</dbReference>
<dbReference type="InterPro" id="IPR035985">
    <property type="entry name" value="Ubiquitin-activating_enz"/>
</dbReference>
<comment type="caution">
    <text evidence="2">The sequence shown here is derived from an EMBL/GenBank/DDBJ whole genome shotgun (WGS) entry which is preliminary data.</text>
</comment>
<keyword evidence="3" id="KW-1185">Reference proteome</keyword>
<reference evidence="3" key="1">
    <citation type="journal article" date="2019" name="Int. J. Syst. Evol. Microbiol.">
        <title>The Global Catalogue of Microorganisms (GCM) 10K type strain sequencing project: providing services to taxonomists for standard genome sequencing and annotation.</title>
        <authorList>
            <consortium name="The Broad Institute Genomics Platform"/>
            <consortium name="The Broad Institute Genome Sequencing Center for Infectious Disease"/>
            <person name="Wu L."/>
            <person name="Ma J."/>
        </authorList>
    </citation>
    <scope>NUCLEOTIDE SEQUENCE [LARGE SCALE GENOMIC DNA]</scope>
    <source>
        <strain evidence="3">CGMCC 1.12942</strain>
    </source>
</reference>
<proteinExistence type="predicted"/>
<keyword evidence="2" id="KW-0548">Nucleotidyltransferase</keyword>
<protein>
    <submittedName>
        <fullName evidence="2">ThiF family adenylyltransferase</fullName>
    </submittedName>
</protein>
<sequence>MTTEMNRYSRQILFTPLGLTGQEKLSRARVAIVGLGALGTALANHMARAGVGMLRLIDRDFVEESNLQRQMLFDEADANGFMPKAIAAEQKLRAINSTVTLEAHVTDLTWKNAEALLTDVDLILDGSDNFQVRYLINDLSIKHGIPWIYGGAVSARGMSYTIRPGITPCLRCLFPEAPAPGTTETCDTAGVIGPIIHVIAAYQAVEAMKILSGAEDALETRMRHVDLWHNQAQALQVSAQKNPHCPCCGLRQWDYLDPADKETQEISLCGRHSVQISLGRHVALDLDRLAERLGQVGAAERNPFMLRVQIDEQHRLAIFPDGRILVQGTTDTALAKNMAAKYIGF</sequence>
<evidence type="ECO:0000313" key="3">
    <source>
        <dbReference type="Proteomes" id="UP001596500"/>
    </source>
</evidence>
<dbReference type="EMBL" id="JBHTBW010000031">
    <property type="protein sequence ID" value="MFC7441622.1"/>
    <property type="molecule type" value="Genomic_DNA"/>
</dbReference>
<dbReference type="CDD" id="cd00757">
    <property type="entry name" value="ThiF_MoeB_HesA_family"/>
    <property type="match status" value="1"/>
</dbReference>
<dbReference type="Pfam" id="PF00899">
    <property type="entry name" value="ThiF"/>
    <property type="match status" value="1"/>
</dbReference>
<gene>
    <name evidence="2" type="ORF">ACFQNG_10800</name>
</gene>
<accession>A0ABW2RKP2</accession>
<dbReference type="GO" id="GO:0016779">
    <property type="term" value="F:nucleotidyltransferase activity"/>
    <property type="evidence" value="ECO:0007669"/>
    <property type="project" value="UniProtKB-KW"/>
</dbReference>
<dbReference type="Gene3D" id="3.40.50.720">
    <property type="entry name" value="NAD(P)-binding Rossmann-like Domain"/>
    <property type="match status" value="1"/>
</dbReference>
<keyword evidence="2" id="KW-0808">Transferase</keyword>
<dbReference type="PANTHER" id="PTHR10953:SF102">
    <property type="entry name" value="ADENYLYLTRANSFERASE AND SULFURTRANSFERASE MOCS3"/>
    <property type="match status" value="1"/>
</dbReference>